<comment type="caution">
    <text evidence="1">The sequence shown here is derived from an EMBL/GenBank/DDBJ whole genome shotgun (WGS) entry which is preliminary data.</text>
</comment>
<protein>
    <submittedName>
        <fullName evidence="1">Uncharacterized protein</fullName>
    </submittedName>
</protein>
<proteinExistence type="predicted"/>
<accession>A0ACC0HW14</accession>
<name>A0ACC0HW14_9ERIC</name>
<evidence type="ECO:0000313" key="1">
    <source>
        <dbReference type="EMBL" id="KAI8017137.1"/>
    </source>
</evidence>
<keyword evidence="2" id="KW-1185">Reference proteome</keyword>
<reference evidence="1 2" key="1">
    <citation type="journal article" date="2022" name="Plant J.">
        <title>Chromosome-level genome of Camellia lanceoleosa provides a valuable resource for understanding genome evolution and self-incompatibility.</title>
        <authorList>
            <person name="Gong W."/>
            <person name="Xiao S."/>
            <person name="Wang L."/>
            <person name="Liao Z."/>
            <person name="Chang Y."/>
            <person name="Mo W."/>
            <person name="Hu G."/>
            <person name="Li W."/>
            <person name="Zhao G."/>
            <person name="Zhu H."/>
            <person name="Hu X."/>
            <person name="Ji K."/>
            <person name="Xiang X."/>
            <person name="Song Q."/>
            <person name="Yuan D."/>
            <person name="Jin S."/>
            <person name="Zhang L."/>
        </authorList>
    </citation>
    <scope>NUCLEOTIDE SEQUENCE [LARGE SCALE GENOMIC DNA]</scope>
    <source>
        <strain evidence="1">SQ_2022a</strain>
    </source>
</reference>
<sequence>MKTERGETEKRKREIIFERREREELYGRKIEEKAKMEDKQMVGDEGFVSIGEVDTKGRVRRLPIKAGVRRALCFPGESTLKVSHLNKDSSANPEEPPKLGSSNGVPMLYIYKEGNFIRKGSPLGSTEAGVYAYTWDLGLYRHKLDEMSN</sequence>
<evidence type="ECO:0000313" key="2">
    <source>
        <dbReference type="Proteomes" id="UP001060215"/>
    </source>
</evidence>
<dbReference type="EMBL" id="CM045759">
    <property type="protein sequence ID" value="KAI8017137.1"/>
    <property type="molecule type" value="Genomic_DNA"/>
</dbReference>
<organism evidence="1 2">
    <name type="scientific">Camellia lanceoleosa</name>
    <dbReference type="NCBI Taxonomy" id="1840588"/>
    <lineage>
        <taxon>Eukaryota</taxon>
        <taxon>Viridiplantae</taxon>
        <taxon>Streptophyta</taxon>
        <taxon>Embryophyta</taxon>
        <taxon>Tracheophyta</taxon>
        <taxon>Spermatophyta</taxon>
        <taxon>Magnoliopsida</taxon>
        <taxon>eudicotyledons</taxon>
        <taxon>Gunneridae</taxon>
        <taxon>Pentapetalae</taxon>
        <taxon>asterids</taxon>
        <taxon>Ericales</taxon>
        <taxon>Theaceae</taxon>
        <taxon>Camellia</taxon>
    </lineage>
</organism>
<dbReference type="Proteomes" id="UP001060215">
    <property type="component" value="Chromosome 2"/>
</dbReference>
<gene>
    <name evidence="1" type="ORF">LOK49_LG04G00682</name>
</gene>